<accession>A0A939FS08</accession>
<keyword evidence="2" id="KW-1185">Reference proteome</keyword>
<dbReference type="RefSeq" id="WP_207248381.1">
    <property type="nucleotide sequence ID" value="NZ_JAFMOF010000004.1"/>
</dbReference>
<comment type="caution">
    <text evidence="1">The sequence shown here is derived from an EMBL/GenBank/DDBJ whole genome shotgun (WGS) entry which is preliminary data.</text>
</comment>
<evidence type="ECO:0000313" key="2">
    <source>
        <dbReference type="Proteomes" id="UP000664781"/>
    </source>
</evidence>
<dbReference type="Proteomes" id="UP000664781">
    <property type="component" value="Unassembled WGS sequence"/>
</dbReference>
<name>A0A939FS08_9ACTN</name>
<dbReference type="AlphaFoldDB" id="A0A939FS08"/>
<organism evidence="1 2">
    <name type="scientific">Streptomyces triculaminicus</name>
    <dbReference type="NCBI Taxonomy" id="2816232"/>
    <lineage>
        <taxon>Bacteria</taxon>
        <taxon>Bacillati</taxon>
        <taxon>Actinomycetota</taxon>
        <taxon>Actinomycetes</taxon>
        <taxon>Kitasatosporales</taxon>
        <taxon>Streptomycetaceae</taxon>
        <taxon>Streptomyces</taxon>
    </lineage>
</organism>
<proteinExistence type="predicted"/>
<evidence type="ECO:0000313" key="1">
    <source>
        <dbReference type="EMBL" id="MBO0656297.1"/>
    </source>
</evidence>
<sequence>MGRLLPLFVIAFLVYLWFRSRRGASAGTRSASPSALSEGAFALGFLPESAQNTERARRDAELDALSASVRAGEWEPAARAVAAAGRNWERRSEIVGEVAGVAAKDDAWLTAWETARPDDPDAAVVRAKSTVFLAWEVRGGARADSTSREQFEGFDRVLRRSRAEIERAKALNPEDPTPWITEVWAALGLGYSHEAMRELWAELTARAPHHYAAHYSALQYWCEKWRGSEALAWEFVEPAIAAAPPGTLLPALRLVLWYEHHDDDASEADYREAGLTSYVDAVLADIAMAPPTHLRLAEVRHLLAYFLVRQKRHAEALEQFRMVDGHVEALPWRRYTDPAAAYCAFRDTAVRKAR</sequence>
<dbReference type="EMBL" id="JAFMOF010000004">
    <property type="protein sequence ID" value="MBO0656297.1"/>
    <property type="molecule type" value="Genomic_DNA"/>
</dbReference>
<gene>
    <name evidence="1" type="ORF">J1792_27050</name>
</gene>
<reference evidence="1" key="1">
    <citation type="submission" date="2021-03" db="EMBL/GenBank/DDBJ databases">
        <title>Streptomyces strains.</title>
        <authorList>
            <person name="Lund M.B."/>
            <person name="Toerring T."/>
        </authorList>
    </citation>
    <scope>NUCLEOTIDE SEQUENCE</scope>
    <source>
        <strain evidence="1">JCM 4242</strain>
    </source>
</reference>
<evidence type="ECO:0008006" key="3">
    <source>
        <dbReference type="Google" id="ProtNLM"/>
    </source>
</evidence>
<protein>
    <recommendedName>
        <fullName evidence="3">DUF4034 domain-containing protein</fullName>
    </recommendedName>
</protein>